<keyword evidence="3" id="KW-1185">Reference proteome</keyword>
<dbReference type="InterPro" id="IPR051706">
    <property type="entry name" value="Glycosyltransferase_domain"/>
</dbReference>
<reference evidence="2 3" key="1">
    <citation type="submission" date="2019-03" db="EMBL/GenBank/DDBJ databases">
        <authorList>
            <person name="Kim H."/>
            <person name="Yu S.-M."/>
        </authorList>
    </citation>
    <scope>NUCLEOTIDE SEQUENCE [LARGE SCALE GENOMIC DNA]</scope>
    <source>
        <strain evidence="2 3">NBC122</strain>
    </source>
</reference>
<dbReference type="GO" id="GO:0000030">
    <property type="term" value="F:mannosyltransferase activity"/>
    <property type="evidence" value="ECO:0007669"/>
    <property type="project" value="TreeGrafter"/>
</dbReference>
<dbReference type="RefSeq" id="WP_133439803.1">
    <property type="nucleotide sequence ID" value="NZ_CP037954.1"/>
</dbReference>
<evidence type="ECO:0000313" key="3">
    <source>
        <dbReference type="Proteomes" id="UP000294419"/>
    </source>
</evidence>
<dbReference type="PANTHER" id="PTHR32385">
    <property type="entry name" value="MANNOSYL PHOSPHORYLINOSITOL CERAMIDE SYNTHASE"/>
    <property type="match status" value="1"/>
</dbReference>
<accession>A0A4P6ZFH0</accession>
<dbReference type="InterPro" id="IPR007577">
    <property type="entry name" value="GlycoTrfase_DXD_sugar-bd_CS"/>
</dbReference>
<dbReference type="Proteomes" id="UP000294419">
    <property type="component" value="Chromosome"/>
</dbReference>
<dbReference type="GO" id="GO:0051999">
    <property type="term" value="P:mannosyl-inositol phosphorylceramide biosynthetic process"/>
    <property type="evidence" value="ECO:0007669"/>
    <property type="project" value="TreeGrafter"/>
</dbReference>
<dbReference type="Pfam" id="PF04488">
    <property type="entry name" value="Gly_transf_sug"/>
    <property type="match status" value="1"/>
</dbReference>
<keyword evidence="1" id="KW-0808">Transferase</keyword>
<dbReference type="InterPro" id="IPR029044">
    <property type="entry name" value="Nucleotide-diphossugar_trans"/>
</dbReference>
<organism evidence="2 3">
    <name type="scientific">Chryseobacterium salivictor</name>
    <dbReference type="NCBI Taxonomy" id="2547600"/>
    <lineage>
        <taxon>Bacteria</taxon>
        <taxon>Pseudomonadati</taxon>
        <taxon>Bacteroidota</taxon>
        <taxon>Flavobacteriia</taxon>
        <taxon>Flavobacteriales</taxon>
        <taxon>Weeksellaceae</taxon>
        <taxon>Chryseobacterium group</taxon>
        <taxon>Chryseobacterium</taxon>
    </lineage>
</organism>
<evidence type="ECO:0000256" key="1">
    <source>
        <dbReference type="ARBA" id="ARBA00022679"/>
    </source>
</evidence>
<dbReference type="EMBL" id="CP037954">
    <property type="protein sequence ID" value="QBO58363.1"/>
    <property type="molecule type" value="Genomic_DNA"/>
</dbReference>
<evidence type="ECO:0008006" key="4">
    <source>
        <dbReference type="Google" id="ProtNLM"/>
    </source>
</evidence>
<dbReference type="PANTHER" id="PTHR32385:SF15">
    <property type="entry name" value="INOSITOL PHOSPHOCERAMIDE MANNOSYLTRANSFERASE 1"/>
    <property type="match status" value="1"/>
</dbReference>
<dbReference type="SUPFAM" id="SSF53448">
    <property type="entry name" value="Nucleotide-diphospho-sugar transferases"/>
    <property type="match status" value="1"/>
</dbReference>
<name>A0A4P6ZFH0_9FLAO</name>
<proteinExistence type="predicted"/>
<dbReference type="Gene3D" id="3.90.550.20">
    <property type="match status" value="1"/>
</dbReference>
<dbReference type="GO" id="GO:0016020">
    <property type="term" value="C:membrane"/>
    <property type="evidence" value="ECO:0007669"/>
    <property type="project" value="GOC"/>
</dbReference>
<dbReference type="KEGG" id="csal:NBC122_01548"/>
<sequence>MIPKIIHYCWLSNDPFPKDIAAFIASWQLKLPEYEFMLWDLSRDQIGENLWVQQSFEAKKYAFAADYIRIYALYEYGGIYLDTDVEVIKSFDDLLHLPYFAGTEGGNWIEAAVLGAEKSADWLKDILTYFDKPFVNGDGSYAMVTLPQVMNSIIERKRQIIVADKKEIGENMDRNYQSHFYLFEEDFFSPKNMGTGVIKKTNNTYAIHHFAMSWIPTNQKMLPNIKRALMKMFGVHNINAVIGFLRLIKK</sequence>
<protein>
    <recommendedName>
        <fullName evidence="4">Glycosyl transferase</fullName>
    </recommendedName>
</protein>
<evidence type="ECO:0000313" key="2">
    <source>
        <dbReference type="EMBL" id="QBO58363.1"/>
    </source>
</evidence>
<gene>
    <name evidence="2" type="ORF">NBC122_01548</name>
</gene>
<dbReference type="OrthoDB" id="9802987at2"/>
<dbReference type="AlphaFoldDB" id="A0A4P6ZFH0"/>